<evidence type="ECO:0000256" key="2">
    <source>
        <dbReference type="ARBA" id="ARBA00022737"/>
    </source>
</evidence>
<dbReference type="SUPFAM" id="SSF50965">
    <property type="entry name" value="Galactose oxidase, central domain"/>
    <property type="match status" value="1"/>
</dbReference>
<keyword evidence="3" id="KW-0812">Transmembrane</keyword>
<keyword evidence="5" id="KW-1185">Reference proteome</keyword>
<proteinExistence type="predicted"/>
<dbReference type="VEuPathDB" id="FungiDB:FUN_017171"/>
<evidence type="ECO:0000256" key="3">
    <source>
        <dbReference type="SAM" id="Phobius"/>
    </source>
</evidence>
<gene>
    <name evidence="4" type="ORF">RhiirA4_464973</name>
</gene>
<dbReference type="Pfam" id="PF24681">
    <property type="entry name" value="Kelch_KLHDC2_KLHL20_DRC7"/>
    <property type="match status" value="2"/>
</dbReference>
<dbReference type="PANTHER" id="PTHR46093">
    <property type="entry name" value="ACYL-COA-BINDING DOMAIN-CONTAINING PROTEIN 5"/>
    <property type="match status" value="1"/>
</dbReference>
<evidence type="ECO:0000313" key="4">
    <source>
        <dbReference type="EMBL" id="PKY49132.1"/>
    </source>
</evidence>
<keyword evidence="3" id="KW-0472">Membrane</keyword>
<dbReference type="Proteomes" id="UP000234323">
    <property type="component" value="Unassembled WGS sequence"/>
</dbReference>
<dbReference type="AlphaFoldDB" id="A0A2I1GR50"/>
<organism evidence="4 5">
    <name type="scientific">Rhizophagus irregularis</name>
    <dbReference type="NCBI Taxonomy" id="588596"/>
    <lineage>
        <taxon>Eukaryota</taxon>
        <taxon>Fungi</taxon>
        <taxon>Fungi incertae sedis</taxon>
        <taxon>Mucoromycota</taxon>
        <taxon>Glomeromycotina</taxon>
        <taxon>Glomeromycetes</taxon>
        <taxon>Glomerales</taxon>
        <taxon>Glomeraceae</taxon>
        <taxon>Rhizophagus</taxon>
    </lineage>
</organism>
<keyword evidence="3" id="KW-1133">Transmembrane helix</keyword>
<dbReference type="EMBL" id="LLXI01000706">
    <property type="protein sequence ID" value="PKY49132.1"/>
    <property type="molecule type" value="Genomic_DNA"/>
</dbReference>
<name>A0A2I1GR50_9GLOM</name>
<reference evidence="4 5" key="1">
    <citation type="submission" date="2015-10" db="EMBL/GenBank/DDBJ databases">
        <title>Genome analyses suggest a sexual origin of heterokaryosis in a supposedly ancient asexual fungus.</title>
        <authorList>
            <person name="Ropars J."/>
            <person name="Sedzielewska K."/>
            <person name="Noel J."/>
            <person name="Charron P."/>
            <person name="Farinelli L."/>
            <person name="Marton T."/>
            <person name="Kruger M."/>
            <person name="Pelin A."/>
            <person name="Brachmann A."/>
            <person name="Corradi N."/>
        </authorList>
    </citation>
    <scope>NUCLEOTIDE SEQUENCE [LARGE SCALE GENOMIC DNA]</scope>
    <source>
        <strain evidence="4 5">A4</strain>
    </source>
</reference>
<dbReference type="Gene3D" id="2.120.10.80">
    <property type="entry name" value="Kelch-type beta propeller"/>
    <property type="match status" value="2"/>
</dbReference>
<dbReference type="PANTHER" id="PTHR46093:SF18">
    <property type="entry name" value="FIBRONECTIN TYPE-III DOMAIN-CONTAINING PROTEIN"/>
    <property type="match status" value="1"/>
</dbReference>
<feature type="transmembrane region" description="Helical" evidence="3">
    <location>
        <begin position="423"/>
        <end position="447"/>
    </location>
</feature>
<evidence type="ECO:0000256" key="1">
    <source>
        <dbReference type="ARBA" id="ARBA00022441"/>
    </source>
</evidence>
<keyword evidence="1" id="KW-0880">Kelch repeat</keyword>
<sequence>MSGQRESTAEIMNKFEVKSQITYKPDLRLAHTATLIGDKIYILGGEIPPRFSGKPPKETVLCLDVSTPFNTNEVKYIEISNDVVPPHHYAIAAKGGANNSTLFLYGGETFGNQTMELVYAFDAQYSAWSVPKPIGVPPVGKSYMFPVIDYNGLLYMFGGSAPGIGYVNDMFILDTIHSSWKKANAINPPSNRDGYSAVFLPNKTIVYMEKTVMSEITNQEKSRTKRKSTITIDYNVRTKKNKIDGDDQEHNSFEIDRQHTILQIEIEERKMQLAERQTANHRALAEKIDGMIPSVRAAFSAVLGPDAQRVIIFGGGTNSTLTNSLRSEDSLYVLDLNTISWSVPKISGKPPSSRAFHRTLVIGKYMVVTFGSGYSRETGESGESENDILLLDISNNDKYVWTTRFEPPSFTSQSSSQSKINKIGIAIGTSIGIIGGIALIVGSFFLYKQYKNRKERNMVIPTPGNEIIKLTEETLKERTAVVEKSSRNNFFQSKFSR</sequence>
<accession>A0A2I1GR50</accession>
<dbReference type="SUPFAM" id="SSF117281">
    <property type="entry name" value="Kelch motif"/>
    <property type="match status" value="1"/>
</dbReference>
<dbReference type="VEuPathDB" id="FungiDB:RhiirFUN_022505"/>
<evidence type="ECO:0000313" key="5">
    <source>
        <dbReference type="Proteomes" id="UP000234323"/>
    </source>
</evidence>
<comment type="caution">
    <text evidence="4">The sequence shown here is derived from an EMBL/GenBank/DDBJ whole genome shotgun (WGS) entry which is preliminary data.</text>
</comment>
<protein>
    <recommendedName>
        <fullName evidence="6">Galactose oxidase</fullName>
    </recommendedName>
</protein>
<dbReference type="VEuPathDB" id="FungiDB:RhiirA1_493062"/>
<keyword evidence="2" id="KW-0677">Repeat</keyword>
<evidence type="ECO:0008006" key="6">
    <source>
        <dbReference type="Google" id="ProtNLM"/>
    </source>
</evidence>
<dbReference type="InterPro" id="IPR011043">
    <property type="entry name" value="Gal_Oxase/kelch_b-propeller"/>
</dbReference>
<dbReference type="InterPro" id="IPR015915">
    <property type="entry name" value="Kelch-typ_b-propeller"/>
</dbReference>